<dbReference type="PANTHER" id="PTHR45528">
    <property type="entry name" value="SENSOR HISTIDINE KINASE CPXA"/>
    <property type="match status" value="1"/>
</dbReference>
<keyword evidence="9" id="KW-0547">Nucleotide-binding</keyword>
<dbReference type="KEGG" id="tte:TTE1017"/>
<dbReference type="SMART" id="SM00304">
    <property type="entry name" value="HAMP"/>
    <property type="match status" value="1"/>
</dbReference>
<dbReference type="InterPro" id="IPR005467">
    <property type="entry name" value="His_kinase_dom"/>
</dbReference>
<accession>Q8RB09</accession>
<evidence type="ECO:0000256" key="8">
    <source>
        <dbReference type="ARBA" id="ARBA00022692"/>
    </source>
</evidence>
<dbReference type="FunFam" id="1.10.287.130:FF:000001">
    <property type="entry name" value="Two-component sensor histidine kinase"/>
    <property type="match status" value="1"/>
</dbReference>
<dbReference type="SUPFAM" id="SSF47384">
    <property type="entry name" value="Homodimeric domain of signal transducing histidine kinase"/>
    <property type="match status" value="1"/>
</dbReference>
<evidence type="ECO:0000256" key="7">
    <source>
        <dbReference type="ARBA" id="ARBA00022679"/>
    </source>
</evidence>
<dbReference type="Gene3D" id="3.30.565.10">
    <property type="entry name" value="Histidine kinase-like ATPase, C-terminal domain"/>
    <property type="match status" value="1"/>
</dbReference>
<dbReference type="PANTHER" id="PTHR45528:SF1">
    <property type="entry name" value="SENSOR HISTIDINE KINASE CPXA"/>
    <property type="match status" value="1"/>
</dbReference>
<feature type="coiled-coil region" evidence="15">
    <location>
        <begin position="49"/>
        <end position="76"/>
    </location>
</feature>
<name>Q8RB09_CALS4</name>
<dbReference type="EC" id="2.7.13.3" evidence="3"/>
<evidence type="ECO:0000313" key="20">
    <source>
        <dbReference type="Proteomes" id="UP000000555"/>
    </source>
</evidence>
<dbReference type="Pfam" id="PF02518">
    <property type="entry name" value="HATPase_c"/>
    <property type="match status" value="1"/>
</dbReference>
<dbReference type="SUPFAM" id="SSF55874">
    <property type="entry name" value="ATPase domain of HSP90 chaperone/DNA topoisomerase II/histidine kinase"/>
    <property type="match status" value="1"/>
</dbReference>
<feature type="transmembrane region" description="Helical" evidence="16">
    <location>
        <begin position="160"/>
        <end position="184"/>
    </location>
</feature>
<keyword evidence="20" id="KW-1185">Reference proteome</keyword>
<organism evidence="19 20">
    <name type="scientific">Caldanaerobacter subterraneus subsp. tengcongensis (strain DSM 15242 / JCM 11007 / NBRC 100824 / MB4)</name>
    <name type="common">Thermoanaerobacter tengcongensis</name>
    <dbReference type="NCBI Taxonomy" id="273068"/>
    <lineage>
        <taxon>Bacteria</taxon>
        <taxon>Bacillati</taxon>
        <taxon>Bacillota</taxon>
        <taxon>Clostridia</taxon>
        <taxon>Thermoanaerobacterales</taxon>
        <taxon>Thermoanaerobacteraceae</taxon>
        <taxon>Caldanaerobacter</taxon>
    </lineage>
</organism>
<evidence type="ECO:0000256" key="2">
    <source>
        <dbReference type="ARBA" id="ARBA00004651"/>
    </source>
</evidence>
<evidence type="ECO:0000256" key="14">
    <source>
        <dbReference type="ARBA" id="ARBA00023136"/>
    </source>
</evidence>
<dbReference type="eggNOG" id="COG3850">
    <property type="taxonomic scope" value="Bacteria"/>
</dbReference>
<dbReference type="InterPro" id="IPR003661">
    <property type="entry name" value="HisK_dim/P_dom"/>
</dbReference>
<feature type="transmembrane region" description="Helical" evidence="16">
    <location>
        <begin position="20"/>
        <end position="40"/>
    </location>
</feature>
<evidence type="ECO:0000256" key="15">
    <source>
        <dbReference type="SAM" id="Coils"/>
    </source>
</evidence>
<dbReference type="AlphaFoldDB" id="Q8RB09"/>
<dbReference type="SMART" id="SM00388">
    <property type="entry name" value="HisKA"/>
    <property type="match status" value="1"/>
</dbReference>
<keyword evidence="6" id="KW-0597">Phosphoprotein</keyword>
<keyword evidence="10 19" id="KW-0418">Kinase</keyword>
<dbReference type="InterPro" id="IPR036097">
    <property type="entry name" value="HisK_dim/P_sf"/>
</dbReference>
<evidence type="ECO:0000256" key="9">
    <source>
        <dbReference type="ARBA" id="ARBA00022741"/>
    </source>
</evidence>
<dbReference type="HOGENOM" id="CLU_000445_89_6_9"/>
<dbReference type="InterPro" id="IPR003660">
    <property type="entry name" value="HAMP_dom"/>
</dbReference>
<dbReference type="InterPro" id="IPR004358">
    <property type="entry name" value="Sig_transdc_His_kin-like_C"/>
</dbReference>
<proteinExistence type="predicted"/>
<reference evidence="19 20" key="1">
    <citation type="journal article" date="2002" name="Genome Res.">
        <title>A complete sequence of the T. tengcongensis genome.</title>
        <authorList>
            <person name="Bao Q."/>
            <person name="Tian Y."/>
            <person name="Li W."/>
            <person name="Xu Z."/>
            <person name="Xuan Z."/>
            <person name="Hu S."/>
            <person name="Dong W."/>
            <person name="Yang J."/>
            <person name="Chen Y."/>
            <person name="Xue Y."/>
            <person name="Xu Y."/>
            <person name="Lai X."/>
            <person name="Huang L."/>
            <person name="Dong X."/>
            <person name="Ma Y."/>
            <person name="Ling L."/>
            <person name="Tan H."/>
            <person name="Chen R."/>
            <person name="Wang J."/>
            <person name="Yu J."/>
            <person name="Yang H."/>
        </authorList>
    </citation>
    <scope>NUCLEOTIDE SEQUENCE [LARGE SCALE GENOMIC DNA]</scope>
    <source>
        <strain evidence="20">DSM 15242 / JCM 11007 / NBRC 100824 / MB4</strain>
    </source>
</reference>
<dbReference type="Pfam" id="PF00512">
    <property type="entry name" value="HisKA"/>
    <property type="match status" value="1"/>
</dbReference>
<dbReference type="GO" id="GO:0000155">
    <property type="term" value="F:phosphorelay sensor kinase activity"/>
    <property type="evidence" value="ECO:0007669"/>
    <property type="project" value="InterPro"/>
</dbReference>
<dbReference type="InterPro" id="IPR050398">
    <property type="entry name" value="HssS/ArlS-like"/>
</dbReference>
<keyword evidence="7" id="KW-0808">Transferase</keyword>
<dbReference type="SUPFAM" id="SSF158472">
    <property type="entry name" value="HAMP domain-like"/>
    <property type="match status" value="1"/>
</dbReference>
<keyword evidence="8 16" id="KW-0812">Transmembrane</keyword>
<dbReference type="GO" id="GO:0005524">
    <property type="term" value="F:ATP binding"/>
    <property type="evidence" value="ECO:0007669"/>
    <property type="project" value="UniProtKB-KW"/>
</dbReference>
<keyword evidence="12 16" id="KW-1133">Transmembrane helix</keyword>
<dbReference type="PROSITE" id="PS50109">
    <property type="entry name" value="HIS_KIN"/>
    <property type="match status" value="1"/>
</dbReference>
<dbReference type="FunFam" id="3.30.565.10:FF:000006">
    <property type="entry name" value="Sensor histidine kinase WalK"/>
    <property type="match status" value="1"/>
</dbReference>
<sequence length="462" mass="52694">MVKMKIKLLPQRITLKIALLYSAVFSFVLISLNASVLYTLKYYLIYQSMEQVSTQAEVIKAKLSEAKQNMDGALKDTAFSGIPDENIYVKIFDSKGRLLYLSKKLERVAIPYNTNLEVPVKVDEFDKDLVYLNTVFKKGDATFYIQVIKDMKNEYAFLKLLFILMFFADGAGIFISFVTGYFVTKRALRPVDYMIKEVKDIDAKGLNKRLKVYGEEDELTRLAKTFNDMLDRLEESFARQNRFVSDASHELRTPISVIKGYIDMLDRWGKDDREVLEEGIKAIKKETLEMESLVEKLLFLAKGDDRSIKLERESFDLKEIAEEVVREIKLIYEGKNVSLKGENVRINADKKLIKEVLRILLDNAAKYTSKNGNIEIEIGSGDEAYIKVKDDGIGIPEEDLPYIFERFYRVDKARSKDTGGTGLGLSIAKWIVEEHGGVIGVKSEVGKGTEFTVMLPLINDSK</sequence>
<keyword evidence="5" id="KW-1003">Cell membrane</keyword>
<gene>
    <name evidence="19" type="primary">BaeS5</name>
    <name evidence="19" type="ordered locus">TTE1017</name>
</gene>
<evidence type="ECO:0000256" key="11">
    <source>
        <dbReference type="ARBA" id="ARBA00022840"/>
    </source>
</evidence>
<feature type="domain" description="Histidine kinase" evidence="17">
    <location>
        <begin position="246"/>
        <end position="459"/>
    </location>
</feature>
<feature type="domain" description="HAMP" evidence="18">
    <location>
        <begin position="185"/>
        <end position="238"/>
    </location>
</feature>
<evidence type="ECO:0000256" key="5">
    <source>
        <dbReference type="ARBA" id="ARBA00022475"/>
    </source>
</evidence>
<evidence type="ECO:0000256" key="4">
    <source>
        <dbReference type="ARBA" id="ARBA00015735"/>
    </source>
</evidence>
<keyword evidence="15" id="KW-0175">Coiled coil</keyword>
<comment type="catalytic activity">
    <reaction evidence="1">
        <text>ATP + protein L-histidine = ADP + protein N-phospho-L-histidine.</text>
        <dbReference type="EC" id="2.7.13.3"/>
    </reaction>
</comment>
<dbReference type="CDD" id="cd00082">
    <property type="entry name" value="HisKA"/>
    <property type="match status" value="1"/>
</dbReference>
<dbReference type="EMBL" id="AE008691">
    <property type="protein sequence ID" value="AAM24272.1"/>
    <property type="molecule type" value="Genomic_DNA"/>
</dbReference>
<evidence type="ECO:0000256" key="10">
    <source>
        <dbReference type="ARBA" id="ARBA00022777"/>
    </source>
</evidence>
<evidence type="ECO:0000256" key="16">
    <source>
        <dbReference type="SAM" id="Phobius"/>
    </source>
</evidence>
<dbReference type="Gene3D" id="6.10.340.10">
    <property type="match status" value="1"/>
</dbReference>
<dbReference type="Proteomes" id="UP000000555">
    <property type="component" value="Chromosome"/>
</dbReference>
<keyword evidence="11" id="KW-0067">ATP-binding</keyword>
<dbReference type="CDD" id="cd06225">
    <property type="entry name" value="HAMP"/>
    <property type="match status" value="1"/>
</dbReference>
<evidence type="ECO:0000313" key="19">
    <source>
        <dbReference type="EMBL" id="AAM24272.1"/>
    </source>
</evidence>
<evidence type="ECO:0000256" key="3">
    <source>
        <dbReference type="ARBA" id="ARBA00012438"/>
    </source>
</evidence>
<keyword evidence="13" id="KW-0902">Two-component regulatory system</keyword>
<evidence type="ECO:0000256" key="1">
    <source>
        <dbReference type="ARBA" id="ARBA00000085"/>
    </source>
</evidence>
<dbReference type="eggNOG" id="COG5002">
    <property type="taxonomic scope" value="Bacteria"/>
</dbReference>
<evidence type="ECO:0000256" key="13">
    <source>
        <dbReference type="ARBA" id="ARBA00023012"/>
    </source>
</evidence>
<dbReference type="InterPro" id="IPR041610">
    <property type="entry name" value="ArlS_N"/>
</dbReference>
<evidence type="ECO:0000259" key="17">
    <source>
        <dbReference type="PROSITE" id="PS50109"/>
    </source>
</evidence>
<dbReference type="InterPro" id="IPR003594">
    <property type="entry name" value="HATPase_dom"/>
</dbReference>
<dbReference type="Gene3D" id="1.10.287.130">
    <property type="match status" value="1"/>
</dbReference>
<protein>
    <recommendedName>
        <fullName evidence="4">Signal transduction histidine-protein kinase ArlS</fullName>
        <ecNumber evidence="3">2.7.13.3</ecNumber>
    </recommendedName>
</protein>
<dbReference type="Pfam" id="PF18719">
    <property type="entry name" value="ArlS_N"/>
    <property type="match status" value="1"/>
</dbReference>
<dbReference type="PROSITE" id="PS50885">
    <property type="entry name" value="HAMP"/>
    <property type="match status" value="1"/>
</dbReference>
<dbReference type="STRING" id="273068.TTE1017"/>
<dbReference type="InterPro" id="IPR036890">
    <property type="entry name" value="HATPase_C_sf"/>
</dbReference>
<comment type="subcellular location">
    <subcellularLocation>
        <location evidence="2">Cell membrane</location>
        <topology evidence="2">Multi-pass membrane protein</topology>
    </subcellularLocation>
</comment>
<dbReference type="PRINTS" id="PR00344">
    <property type="entry name" value="BCTRLSENSOR"/>
</dbReference>
<keyword evidence="14 16" id="KW-0472">Membrane</keyword>
<dbReference type="GO" id="GO:0005886">
    <property type="term" value="C:plasma membrane"/>
    <property type="evidence" value="ECO:0007669"/>
    <property type="project" value="UniProtKB-SubCell"/>
</dbReference>
<evidence type="ECO:0000259" key="18">
    <source>
        <dbReference type="PROSITE" id="PS50885"/>
    </source>
</evidence>
<evidence type="ECO:0000256" key="12">
    <source>
        <dbReference type="ARBA" id="ARBA00022989"/>
    </source>
</evidence>
<dbReference type="Pfam" id="PF00672">
    <property type="entry name" value="HAMP"/>
    <property type="match status" value="1"/>
</dbReference>
<dbReference type="SMART" id="SM00387">
    <property type="entry name" value="HATPase_c"/>
    <property type="match status" value="1"/>
</dbReference>
<dbReference type="CDD" id="cd00075">
    <property type="entry name" value="HATPase"/>
    <property type="match status" value="1"/>
</dbReference>
<evidence type="ECO:0000256" key="6">
    <source>
        <dbReference type="ARBA" id="ARBA00022553"/>
    </source>
</evidence>